<evidence type="ECO:0000313" key="1">
    <source>
        <dbReference type="EMBL" id="MFC4492313.1"/>
    </source>
</evidence>
<dbReference type="EMBL" id="JBHSEK010000025">
    <property type="protein sequence ID" value="MFC4492313.1"/>
    <property type="molecule type" value="Genomic_DNA"/>
</dbReference>
<organism evidence="1 2">
    <name type="scientific">Chromobacterium aquaticum</name>
    <dbReference type="NCBI Taxonomy" id="467180"/>
    <lineage>
        <taxon>Bacteria</taxon>
        <taxon>Pseudomonadati</taxon>
        <taxon>Pseudomonadota</taxon>
        <taxon>Betaproteobacteria</taxon>
        <taxon>Neisseriales</taxon>
        <taxon>Chromobacteriaceae</taxon>
        <taxon>Chromobacterium</taxon>
    </lineage>
</organism>
<name>A0ABV9A0Z8_9NEIS</name>
<comment type="caution">
    <text evidence="1">The sequence shown here is derived from an EMBL/GenBank/DDBJ whole genome shotgun (WGS) entry which is preliminary data.</text>
</comment>
<protein>
    <submittedName>
        <fullName evidence="1">Uncharacterized protein</fullName>
    </submittedName>
</protein>
<evidence type="ECO:0000313" key="2">
    <source>
        <dbReference type="Proteomes" id="UP001595999"/>
    </source>
</evidence>
<proteinExistence type="predicted"/>
<reference evidence="2" key="1">
    <citation type="journal article" date="2019" name="Int. J. Syst. Evol. Microbiol.">
        <title>The Global Catalogue of Microorganisms (GCM) 10K type strain sequencing project: providing services to taxonomists for standard genome sequencing and annotation.</title>
        <authorList>
            <consortium name="The Broad Institute Genomics Platform"/>
            <consortium name="The Broad Institute Genome Sequencing Center for Infectious Disease"/>
            <person name="Wu L."/>
            <person name="Ma J."/>
        </authorList>
    </citation>
    <scope>NUCLEOTIDE SEQUENCE [LARGE SCALE GENOMIC DNA]</scope>
    <source>
        <strain evidence="2">CGMCC 4.7608</strain>
    </source>
</reference>
<sequence length="42" mass="4438">MLNDASTRSANGSKDITVFFNAAGATLDLQDREDGLYLFAAG</sequence>
<keyword evidence="2" id="KW-1185">Reference proteome</keyword>
<gene>
    <name evidence="1" type="ORF">ACFO0R_22110</name>
</gene>
<dbReference type="Proteomes" id="UP001595999">
    <property type="component" value="Unassembled WGS sequence"/>
</dbReference>
<dbReference type="RefSeq" id="WP_269325986.1">
    <property type="nucleotide sequence ID" value="NZ_JAJOHW010000056.1"/>
</dbReference>
<accession>A0ABV9A0Z8</accession>